<organism evidence="4">
    <name type="scientific">Micromonas pusilla (strain CCMP1545)</name>
    <name type="common">Picoplanktonic green alga</name>
    <dbReference type="NCBI Taxonomy" id="564608"/>
    <lineage>
        <taxon>Eukaryota</taxon>
        <taxon>Viridiplantae</taxon>
        <taxon>Chlorophyta</taxon>
        <taxon>Mamiellophyceae</taxon>
        <taxon>Mamiellales</taxon>
        <taxon>Mamiellaceae</taxon>
        <taxon>Micromonas</taxon>
    </lineage>
</organism>
<feature type="region of interest" description="Disordered" evidence="2">
    <location>
        <begin position="106"/>
        <end position="133"/>
    </location>
</feature>
<dbReference type="eggNOG" id="KOG3431">
    <property type="taxonomic scope" value="Eukaryota"/>
</dbReference>
<dbReference type="RefSeq" id="XP_003056983.1">
    <property type="nucleotide sequence ID" value="XM_003056937.1"/>
</dbReference>
<reference evidence="3 4" key="1">
    <citation type="journal article" date="2009" name="Science">
        <title>Green evolution and dynamic adaptations revealed by genomes of the marine picoeukaryotes Micromonas.</title>
        <authorList>
            <person name="Worden A.Z."/>
            <person name="Lee J.H."/>
            <person name="Mock T."/>
            <person name="Rouze P."/>
            <person name="Simmons M.P."/>
            <person name="Aerts A.L."/>
            <person name="Allen A.E."/>
            <person name="Cuvelier M.L."/>
            <person name="Derelle E."/>
            <person name="Everett M.V."/>
            <person name="Foulon E."/>
            <person name="Grimwood J."/>
            <person name="Gundlach H."/>
            <person name="Henrissat B."/>
            <person name="Napoli C."/>
            <person name="McDonald S.M."/>
            <person name="Parker M.S."/>
            <person name="Rombauts S."/>
            <person name="Salamov A."/>
            <person name="Von Dassow P."/>
            <person name="Badger J.H."/>
            <person name="Coutinho P.M."/>
            <person name="Demir E."/>
            <person name="Dubchak I."/>
            <person name="Gentemann C."/>
            <person name="Eikrem W."/>
            <person name="Gready J.E."/>
            <person name="John U."/>
            <person name="Lanier W."/>
            <person name="Lindquist E.A."/>
            <person name="Lucas S."/>
            <person name="Mayer K.F."/>
            <person name="Moreau H."/>
            <person name="Not F."/>
            <person name="Otillar R."/>
            <person name="Panaud O."/>
            <person name="Pangilinan J."/>
            <person name="Paulsen I."/>
            <person name="Piegu B."/>
            <person name="Poliakov A."/>
            <person name="Robbens S."/>
            <person name="Schmutz J."/>
            <person name="Toulza E."/>
            <person name="Wyss T."/>
            <person name="Zelensky A."/>
            <person name="Zhou K."/>
            <person name="Armbrust E.V."/>
            <person name="Bhattacharya D."/>
            <person name="Goodenough U.W."/>
            <person name="Van de Peer Y."/>
            <person name="Grigoriev I.V."/>
        </authorList>
    </citation>
    <scope>NUCLEOTIDE SEQUENCE [LARGE SCALE GENOMIC DNA]</scope>
    <source>
        <strain evidence="3 4">CCMP1545</strain>
    </source>
</reference>
<dbReference type="SUPFAM" id="SSF46950">
    <property type="entry name" value="Double-stranded DNA-binding domain"/>
    <property type="match status" value="1"/>
</dbReference>
<dbReference type="InterPro" id="IPR036883">
    <property type="entry name" value="PDCD5-like_sf"/>
</dbReference>
<name>C1MMT0_MICPC</name>
<dbReference type="Gene3D" id="1.10.8.140">
    <property type="entry name" value="PDCD5-like"/>
    <property type="match status" value="1"/>
</dbReference>
<feature type="region of interest" description="Disordered" evidence="2">
    <location>
        <begin position="11"/>
        <end position="46"/>
    </location>
</feature>
<evidence type="ECO:0000256" key="1">
    <source>
        <dbReference type="ARBA" id="ARBA00010490"/>
    </source>
</evidence>
<dbReference type="Proteomes" id="UP000001876">
    <property type="component" value="Unassembled WGS sequence"/>
</dbReference>
<dbReference type="GeneID" id="9682897"/>
<feature type="compositionally biased region" description="Basic and acidic residues" evidence="2">
    <location>
        <begin position="29"/>
        <end position="42"/>
    </location>
</feature>
<dbReference type="Pfam" id="PF01984">
    <property type="entry name" value="dsDNA_bind"/>
    <property type="match status" value="1"/>
</dbReference>
<evidence type="ECO:0000256" key="2">
    <source>
        <dbReference type="SAM" id="MobiDB-lite"/>
    </source>
</evidence>
<sequence length="133" mass="14361">DPTLEAIKEKRLAELGQSGQGAAMPASAEEQRAQQERAEAAAEQRGAALASLMDPKARERLSRIAIVKPEKAQALENMLLQAAQRGQIGGKVTEDALIKMLEQVNGGARDGGDARGGPKIEMKRRNIMDDDDW</sequence>
<gene>
    <name evidence="3" type="ORF">MICPUCDRAFT_15574</name>
</gene>
<dbReference type="GO" id="GO:0005634">
    <property type="term" value="C:nucleus"/>
    <property type="evidence" value="ECO:0007669"/>
    <property type="project" value="TreeGrafter"/>
</dbReference>
<dbReference type="PANTHER" id="PTHR10840:SF0">
    <property type="entry name" value="PROGRAMMED CELL DEATH PROTEIN 5"/>
    <property type="match status" value="1"/>
</dbReference>
<dbReference type="STRING" id="564608.C1MMT0"/>
<proteinExistence type="inferred from homology"/>
<evidence type="ECO:0000313" key="4">
    <source>
        <dbReference type="Proteomes" id="UP000001876"/>
    </source>
</evidence>
<dbReference type="AlphaFoldDB" id="C1MMT0"/>
<dbReference type="PANTHER" id="PTHR10840">
    <property type="entry name" value="PROGRAMMED CELL DEATH PROTEIN 5"/>
    <property type="match status" value="1"/>
</dbReference>
<feature type="compositionally biased region" description="Basic and acidic residues" evidence="2">
    <location>
        <begin position="110"/>
        <end position="133"/>
    </location>
</feature>
<accession>C1MMT0</accession>
<dbReference type="InterPro" id="IPR002836">
    <property type="entry name" value="PDCD5-like"/>
</dbReference>
<dbReference type="OMA" id="QAENQEN"/>
<dbReference type="EMBL" id="GG663737">
    <property type="protein sequence ID" value="EEH58628.1"/>
    <property type="molecule type" value="Genomic_DNA"/>
</dbReference>
<protein>
    <submittedName>
        <fullName evidence="3">Predicted protein</fullName>
    </submittedName>
</protein>
<dbReference type="KEGG" id="mpp:MICPUCDRAFT_15574"/>
<dbReference type="PIRSF" id="PIRSF015730">
    <property type="entry name" value="TFAR19"/>
    <property type="match status" value="1"/>
</dbReference>
<feature type="non-terminal residue" evidence="3">
    <location>
        <position position="1"/>
    </location>
</feature>
<dbReference type="GO" id="GO:0005829">
    <property type="term" value="C:cytosol"/>
    <property type="evidence" value="ECO:0007669"/>
    <property type="project" value="TreeGrafter"/>
</dbReference>
<dbReference type="OrthoDB" id="10252486at2759"/>
<dbReference type="GO" id="GO:0003677">
    <property type="term" value="F:DNA binding"/>
    <property type="evidence" value="ECO:0007669"/>
    <property type="project" value="InterPro"/>
</dbReference>
<keyword evidence="4" id="KW-1185">Reference proteome</keyword>
<comment type="similarity">
    <text evidence="1">Belongs to the PDCD5 family.</text>
</comment>
<evidence type="ECO:0000313" key="3">
    <source>
        <dbReference type="EMBL" id="EEH58628.1"/>
    </source>
</evidence>